<name>A0A6G1FTR0_9PEZI</name>
<evidence type="ECO:0000313" key="2">
    <source>
        <dbReference type="Proteomes" id="UP000504638"/>
    </source>
</evidence>
<keyword evidence="2" id="KW-1185">Reference proteome</keyword>
<dbReference type="EMBL" id="ML975175">
    <property type="protein sequence ID" value="KAF1809143.1"/>
    <property type="molecule type" value="Genomic_DNA"/>
</dbReference>
<dbReference type="GeneID" id="54420773"/>
<accession>A0A6G1FTR0</accession>
<reference evidence="3" key="2">
    <citation type="submission" date="2020-04" db="EMBL/GenBank/DDBJ databases">
        <authorList>
            <consortium name="NCBI Genome Project"/>
        </authorList>
    </citation>
    <scope>NUCLEOTIDE SEQUENCE</scope>
    <source>
        <strain evidence="3">CBS 781.70</strain>
    </source>
</reference>
<evidence type="ECO:0000313" key="3">
    <source>
        <dbReference type="RefSeq" id="XP_033530774.1"/>
    </source>
</evidence>
<gene>
    <name evidence="1 3" type="ORF">P152DRAFT_461789</name>
</gene>
<evidence type="ECO:0000313" key="1">
    <source>
        <dbReference type="EMBL" id="KAF1809143.1"/>
    </source>
</evidence>
<reference evidence="1 3" key="1">
    <citation type="submission" date="2020-01" db="EMBL/GenBank/DDBJ databases">
        <authorList>
            <consortium name="DOE Joint Genome Institute"/>
            <person name="Haridas S."/>
            <person name="Albert R."/>
            <person name="Binder M."/>
            <person name="Bloem J."/>
            <person name="Labutti K."/>
            <person name="Salamov A."/>
            <person name="Andreopoulos B."/>
            <person name="Baker S.E."/>
            <person name="Barry K."/>
            <person name="Bills G."/>
            <person name="Bluhm B.H."/>
            <person name="Cannon C."/>
            <person name="Castanera R."/>
            <person name="Culley D.E."/>
            <person name="Daum C."/>
            <person name="Ezra D."/>
            <person name="Gonzalez J.B."/>
            <person name="Henrissat B."/>
            <person name="Kuo A."/>
            <person name="Liang C."/>
            <person name="Lipzen A."/>
            <person name="Lutzoni F."/>
            <person name="Magnuson J."/>
            <person name="Mondo S."/>
            <person name="Nolan M."/>
            <person name="Ohm R."/>
            <person name="Pangilinan J."/>
            <person name="Park H.-J."/>
            <person name="Ramirez L."/>
            <person name="Alfaro M."/>
            <person name="Sun H."/>
            <person name="Tritt A."/>
            <person name="Yoshinaga Y."/>
            <person name="Zwiers L.-H."/>
            <person name="Turgeon B.G."/>
            <person name="Goodwin S.B."/>
            <person name="Spatafora J.W."/>
            <person name="Crous P.W."/>
            <person name="Grigoriev I.V."/>
        </authorList>
    </citation>
    <scope>NUCLEOTIDE SEQUENCE</scope>
    <source>
        <strain evidence="1 3">CBS 781.70</strain>
    </source>
</reference>
<proteinExistence type="predicted"/>
<dbReference type="RefSeq" id="XP_033530774.1">
    <property type="nucleotide sequence ID" value="XM_033680203.1"/>
</dbReference>
<dbReference type="OrthoDB" id="4502040at2759"/>
<dbReference type="Proteomes" id="UP000504638">
    <property type="component" value="Unplaced"/>
</dbReference>
<dbReference type="AlphaFoldDB" id="A0A6G1FTR0"/>
<reference evidence="3" key="3">
    <citation type="submission" date="2025-04" db="UniProtKB">
        <authorList>
            <consortium name="RefSeq"/>
        </authorList>
    </citation>
    <scope>IDENTIFICATION</scope>
    <source>
        <strain evidence="3">CBS 781.70</strain>
    </source>
</reference>
<sequence length="124" mass="13563">MSDNAALRSGLFKTAAILSLLSTAGHIKMGLDEIYPQFKALQNPRARRAAHNGWDYINVTMLLSALLNWQWAKKAPESLEDKGMLAVLAVGGAFMGFRYGAVGEWRPIVTYWGIPTIAIAATLL</sequence>
<evidence type="ECO:0008006" key="4">
    <source>
        <dbReference type="Google" id="ProtNLM"/>
    </source>
</evidence>
<protein>
    <recommendedName>
        <fullName evidence="4">Integral membrane protein</fullName>
    </recommendedName>
</protein>
<organism evidence="1">
    <name type="scientific">Eremomyces bilateralis CBS 781.70</name>
    <dbReference type="NCBI Taxonomy" id="1392243"/>
    <lineage>
        <taxon>Eukaryota</taxon>
        <taxon>Fungi</taxon>
        <taxon>Dikarya</taxon>
        <taxon>Ascomycota</taxon>
        <taxon>Pezizomycotina</taxon>
        <taxon>Dothideomycetes</taxon>
        <taxon>Dothideomycetes incertae sedis</taxon>
        <taxon>Eremomycetales</taxon>
        <taxon>Eremomycetaceae</taxon>
        <taxon>Eremomyces</taxon>
    </lineage>
</organism>